<evidence type="ECO:0000256" key="1">
    <source>
        <dbReference type="SAM" id="MobiDB-lite"/>
    </source>
</evidence>
<proteinExistence type="predicted"/>
<name>A0A0F9GK62_9ZZZZ</name>
<reference evidence="2" key="1">
    <citation type="journal article" date="2015" name="Nature">
        <title>Complex archaea that bridge the gap between prokaryotes and eukaryotes.</title>
        <authorList>
            <person name="Spang A."/>
            <person name="Saw J.H."/>
            <person name="Jorgensen S.L."/>
            <person name="Zaremba-Niedzwiedzka K."/>
            <person name="Martijn J."/>
            <person name="Lind A.E."/>
            <person name="van Eijk R."/>
            <person name="Schleper C."/>
            <person name="Guy L."/>
            <person name="Ettema T.J."/>
        </authorList>
    </citation>
    <scope>NUCLEOTIDE SEQUENCE</scope>
</reference>
<feature type="compositionally biased region" description="Pro residues" evidence="1">
    <location>
        <begin position="1"/>
        <end position="23"/>
    </location>
</feature>
<comment type="caution">
    <text evidence="2">The sequence shown here is derived from an EMBL/GenBank/DDBJ whole genome shotgun (WGS) entry which is preliminary data.</text>
</comment>
<accession>A0A0F9GK62</accession>
<sequence>MSDTPSIPPPGGQKPKPEIPPPKVKPKNIQPKPEPLSGGGSLEYMGFQFSSEKDLETFRTKFLANMMNMMMAQMKSENDRMLKAIKKLNPNTPQ</sequence>
<gene>
    <name evidence="2" type="ORF">LCGC14_1900300</name>
</gene>
<feature type="region of interest" description="Disordered" evidence="1">
    <location>
        <begin position="1"/>
        <end position="43"/>
    </location>
</feature>
<protein>
    <submittedName>
        <fullName evidence="2">Uncharacterized protein</fullName>
    </submittedName>
</protein>
<dbReference type="EMBL" id="LAZR01019890">
    <property type="protein sequence ID" value="KKL90876.1"/>
    <property type="molecule type" value="Genomic_DNA"/>
</dbReference>
<evidence type="ECO:0000313" key="2">
    <source>
        <dbReference type="EMBL" id="KKL90876.1"/>
    </source>
</evidence>
<organism evidence="2">
    <name type="scientific">marine sediment metagenome</name>
    <dbReference type="NCBI Taxonomy" id="412755"/>
    <lineage>
        <taxon>unclassified sequences</taxon>
        <taxon>metagenomes</taxon>
        <taxon>ecological metagenomes</taxon>
    </lineage>
</organism>
<dbReference type="AlphaFoldDB" id="A0A0F9GK62"/>